<dbReference type="Proteomes" id="UP000249890">
    <property type="component" value="Chromosome"/>
</dbReference>
<evidence type="ECO:0000259" key="1">
    <source>
        <dbReference type="PROSITE" id="PS50937"/>
    </source>
</evidence>
<dbReference type="InterPro" id="IPR009061">
    <property type="entry name" value="DNA-bd_dom_put_sf"/>
</dbReference>
<organism evidence="2 3">
    <name type="scientific">Paenibacillus donghaensis</name>
    <dbReference type="NCBI Taxonomy" id="414771"/>
    <lineage>
        <taxon>Bacteria</taxon>
        <taxon>Bacillati</taxon>
        <taxon>Bacillota</taxon>
        <taxon>Bacilli</taxon>
        <taxon>Bacillales</taxon>
        <taxon>Paenibacillaceae</taxon>
        <taxon>Paenibacillus</taxon>
    </lineage>
</organism>
<dbReference type="InterPro" id="IPR000551">
    <property type="entry name" value="MerR-type_HTH_dom"/>
</dbReference>
<dbReference type="CDD" id="cd04761">
    <property type="entry name" value="HTH_MerR-SF"/>
    <property type="match status" value="1"/>
</dbReference>
<sequence>MDATEYLEFALAYAKAHQHLVEKEYAAVLETAVQLKNWTERTPLPATGASYTHKEAARLLGVTPEVLRNWERNGLIGIPRGHNQSRIYGDEEITRLRII</sequence>
<dbReference type="EMBL" id="CP021780">
    <property type="protein sequence ID" value="ASA23027.1"/>
    <property type="molecule type" value="Genomic_DNA"/>
</dbReference>
<dbReference type="PRINTS" id="PR00040">
    <property type="entry name" value="HTHMERR"/>
</dbReference>
<keyword evidence="3" id="KW-1185">Reference proteome</keyword>
<proteinExistence type="predicted"/>
<accession>A0A2Z2KBT7</accession>
<feature type="domain" description="HTH merR-type" evidence="1">
    <location>
        <begin position="50"/>
        <end position="99"/>
    </location>
</feature>
<dbReference type="KEGG" id="pdh:B9T62_20780"/>
<name>A0A2Z2KBT7_9BACL</name>
<reference evidence="2 3" key="1">
    <citation type="submission" date="2017-06" db="EMBL/GenBank/DDBJ databases">
        <title>Complete genome sequence of Paenibacillus donghaensis KCTC 13049T isolated from East Sea sediment, South Korea.</title>
        <authorList>
            <person name="Jung B.K."/>
            <person name="Hong S.-J."/>
            <person name="Shin J.-H."/>
        </authorList>
    </citation>
    <scope>NUCLEOTIDE SEQUENCE [LARGE SCALE GENOMIC DNA]</scope>
    <source>
        <strain evidence="2 3">KCTC 13049</strain>
    </source>
</reference>
<dbReference type="PROSITE" id="PS50937">
    <property type="entry name" value="HTH_MERR_2"/>
    <property type="match status" value="1"/>
</dbReference>
<evidence type="ECO:0000313" key="2">
    <source>
        <dbReference type="EMBL" id="ASA23027.1"/>
    </source>
</evidence>
<dbReference type="Pfam" id="PF13411">
    <property type="entry name" value="MerR_1"/>
    <property type="match status" value="1"/>
</dbReference>
<dbReference type="GO" id="GO:0003677">
    <property type="term" value="F:DNA binding"/>
    <property type="evidence" value="ECO:0007669"/>
    <property type="project" value="InterPro"/>
</dbReference>
<dbReference type="AlphaFoldDB" id="A0A2Z2KBT7"/>
<protein>
    <recommendedName>
        <fullName evidence="1">HTH merR-type domain-containing protein</fullName>
    </recommendedName>
</protein>
<gene>
    <name evidence="2" type="ORF">B9T62_20780</name>
</gene>
<dbReference type="Gene3D" id="1.10.1660.10">
    <property type="match status" value="1"/>
</dbReference>
<evidence type="ECO:0000313" key="3">
    <source>
        <dbReference type="Proteomes" id="UP000249890"/>
    </source>
</evidence>
<dbReference type="SUPFAM" id="SSF46955">
    <property type="entry name" value="Putative DNA-binding domain"/>
    <property type="match status" value="1"/>
</dbReference>
<dbReference type="GO" id="GO:0006355">
    <property type="term" value="P:regulation of DNA-templated transcription"/>
    <property type="evidence" value="ECO:0007669"/>
    <property type="project" value="InterPro"/>
</dbReference>